<evidence type="ECO:0000313" key="1">
    <source>
        <dbReference type="EMBL" id="JAH26499.1"/>
    </source>
</evidence>
<sequence length="44" mass="5112">MVAYCYLLNISCEQATWLFSYPKGDSSKCLYAVVCWVFFAYTLL</sequence>
<reference evidence="1" key="2">
    <citation type="journal article" date="2015" name="Fish Shellfish Immunol.">
        <title>Early steps in the European eel (Anguilla anguilla)-Vibrio vulnificus interaction in the gills: Role of the RtxA13 toxin.</title>
        <authorList>
            <person name="Callol A."/>
            <person name="Pajuelo D."/>
            <person name="Ebbesson L."/>
            <person name="Teles M."/>
            <person name="MacKenzie S."/>
            <person name="Amaro C."/>
        </authorList>
    </citation>
    <scope>NUCLEOTIDE SEQUENCE</scope>
</reference>
<name>A0A0E9RBM7_ANGAN</name>
<proteinExistence type="predicted"/>
<reference evidence="1" key="1">
    <citation type="submission" date="2014-11" db="EMBL/GenBank/DDBJ databases">
        <authorList>
            <person name="Amaro Gonzalez C."/>
        </authorList>
    </citation>
    <scope>NUCLEOTIDE SEQUENCE</scope>
</reference>
<dbReference type="AlphaFoldDB" id="A0A0E9RBM7"/>
<accession>A0A0E9RBM7</accession>
<protein>
    <submittedName>
        <fullName evidence="1">Uncharacterized protein</fullName>
    </submittedName>
</protein>
<organism evidence="1">
    <name type="scientific">Anguilla anguilla</name>
    <name type="common">European freshwater eel</name>
    <name type="synonym">Muraena anguilla</name>
    <dbReference type="NCBI Taxonomy" id="7936"/>
    <lineage>
        <taxon>Eukaryota</taxon>
        <taxon>Metazoa</taxon>
        <taxon>Chordata</taxon>
        <taxon>Craniata</taxon>
        <taxon>Vertebrata</taxon>
        <taxon>Euteleostomi</taxon>
        <taxon>Actinopterygii</taxon>
        <taxon>Neopterygii</taxon>
        <taxon>Teleostei</taxon>
        <taxon>Anguilliformes</taxon>
        <taxon>Anguillidae</taxon>
        <taxon>Anguilla</taxon>
    </lineage>
</organism>
<dbReference type="EMBL" id="GBXM01082078">
    <property type="protein sequence ID" value="JAH26499.1"/>
    <property type="molecule type" value="Transcribed_RNA"/>
</dbReference>